<dbReference type="Gene3D" id="3.40.50.2020">
    <property type="match status" value="1"/>
</dbReference>
<evidence type="ECO:0000259" key="1">
    <source>
        <dbReference type="Pfam" id="PF00156"/>
    </source>
</evidence>
<dbReference type="Proteomes" id="UP000178726">
    <property type="component" value="Unassembled WGS sequence"/>
</dbReference>
<gene>
    <name evidence="2" type="ORF">A3I29_01085</name>
</gene>
<dbReference type="Pfam" id="PF00156">
    <property type="entry name" value="Pribosyltran"/>
    <property type="match status" value="1"/>
</dbReference>
<dbReference type="Gene3D" id="3.30.1310.20">
    <property type="entry name" value="PRTase-like"/>
    <property type="match status" value="1"/>
</dbReference>
<dbReference type="AlphaFoldDB" id="A0A1F6NAA9"/>
<feature type="domain" description="Phosphoribosyltransferase" evidence="1">
    <location>
        <begin position="20"/>
        <end position="187"/>
    </location>
</feature>
<evidence type="ECO:0000313" key="3">
    <source>
        <dbReference type="Proteomes" id="UP000178726"/>
    </source>
</evidence>
<dbReference type="CDD" id="cd06223">
    <property type="entry name" value="PRTases_typeI"/>
    <property type="match status" value="1"/>
</dbReference>
<accession>A0A1F6NAA9</accession>
<comment type="caution">
    <text evidence="2">The sequence shown here is derived from an EMBL/GenBank/DDBJ whole genome shotgun (WGS) entry which is preliminary data.</text>
</comment>
<reference evidence="2 3" key="1">
    <citation type="journal article" date="2016" name="Nat. Commun.">
        <title>Thousands of microbial genomes shed light on interconnected biogeochemical processes in an aquifer system.</title>
        <authorList>
            <person name="Anantharaman K."/>
            <person name="Brown C.T."/>
            <person name="Hug L.A."/>
            <person name="Sharon I."/>
            <person name="Castelle C.J."/>
            <person name="Probst A.J."/>
            <person name="Thomas B.C."/>
            <person name="Singh A."/>
            <person name="Wilkins M.J."/>
            <person name="Karaoz U."/>
            <person name="Brodie E.L."/>
            <person name="Williams K.H."/>
            <person name="Hubbard S.S."/>
            <person name="Banfield J.F."/>
        </authorList>
    </citation>
    <scope>NUCLEOTIDE SEQUENCE [LARGE SCALE GENOMIC DNA]</scope>
</reference>
<dbReference type="STRING" id="1798689.A3I29_01085"/>
<evidence type="ECO:0000313" key="2">
    <source>
        <dbReference type="EMBL" id="OGH80690.1"/>
    </source>
</evidence>
<dbReference type="EMBL" id="MFQK01000035">
    <property type="protein sequence ID" value="OGH80690.1"/>
    <property type="molecule type" value="Genomic_DNA"/>
</dbReference>
<sequence length="224" mass="24549">MVSIKSSSHITLMFKDRVDAGQQLAATLRNYNLKDPIIYTIPRGGVVCAYEIARKLKAPLSLIITRKIGHPDNPEYAIGAVAEDGCIELTAEGRAVDQTWLQHKIEAERREAERRQKAYLAGKPPLSATGKTAVIVDDGLATGLTMLVAIKEVRHMNPERIVVAVPVAAVDTVHRLSKDVDEIIALQTPPDFYSIGAHYESFLQVSDEEVVAIIKKANKKGGEK</sequence>
<organism evidence="2 3">
    <name type="scientific">Candidatus Magasanikbacteria bacterium RIFCSPLOWO2_02_FULL_44_11</name>
    <dbReference type="NCBI Taxonomy" id="1798689"/>
    <lineage>
        <taxon>Bacteria</taxon>
        <taxon>Candidatus Magasanikiibacteriota</taxon>
    </lineage>
</organism>
<name>A0A1F6NAA9_9BACT</name>
<dbReference type="SUPFAM" id="SSF53271">
    <property type="entry name" value="PRTase-like"/>
    <property type="match status" value="1"/>
</dbReference>
<dbReference type="InterPro" id="IPR000836">
    <property type="entry name" value="PRTase_dom"/>
</dbReference>
<dbReference type="InterPro" id="IPR029057">
    <property type="entry name" value="PRTase-like"/>
</dbReference>
<proteinExistence type="predicted"/>
<protein>
    <recommendedName>
        <fullName evidence="1">Phosphoribosyltransferase domain-containing protein</fullName>
    </recommendedName>
</protein>